<keyword evidence="8" id="KW-1185">Reference proteome</keyword>
<evidence type="ECO:0000313" key="8">
    <source>
        <dbReference type="Proteomes" id="UP000656548"/>
    </source>
</evidence>
<sequence length="354" mass="36588">MSARLGPEPDDWSHACRVAIGLLIPGLALVVLGYPELIIYAVFGSFTGMYGRTGTRRSRLRHQAQAGAVLSTAVGIGSFLSGNQAQPWILVSTVTAFAFAGALVTTRLGLTPRGPFFGIFALGATATVPARVPPLAALSICAGTVVFSVLIGLTVAGSAQGPIAARCLRGWCGRGRQLSCSFVHAVRYALAVLTAGAAGLLLGVDHANWAMASAAVPLAVADTRSLLHPGIGSVVHRSLHRVGGTLAGLVVTAGLLQLHLGTTSLAVVVMVLLFPTELFMARHYGLALGFFTPLIMVMTELASPAEPATLLTARLVDTLIGVTAGIAASVVVRGPCRSGDDELRLTGFRRRPVG</sequence>
<dbReference type="RefSeq" id="WP_192744855.1">
    <property type="nucleotide sequence ID" value="NZ_JADBEJ010000005.1"/>
</dbReference>
<comment type="caution">
    <text evidence="7">The sequence shown here is derived from an EMBL/GenBank/DDBJ whole genome shotgun (WGS) entry which is preliminary data.</text>
</comment>
<feature type="transmembrane region" description="Helical" evidence="5">
    <location>
        <begin position="88"/>
        <end position="106"/>
    </location>
</feature>
<evidence type="ECO:0000256" key="3">
    <source>
        <dbReference type="ARBA" id="ARBA00022989"/>
    </source>
</evidence>
<reference evidence="7 8" key="1">
    <citation type="submission" date="2020-10" db="EMBL/GenBank/DDBJ databases">
        <title>Sequencing the genomes of 1000 actinobacteria strains.</title>
        <authorList>
            <person name="Klenk H.-P."/>
        </authorList>
    </citation>
    <scope>NUCLEOTIDE SEQUENCE [LARGE SCALE GENOMIC DNA]</scope>
    <source>
        <strain evidence="7 8">DSM 46661</strain>
    </source>
</reference>
<feature type="transmembrane region" description="Helical" evidence="5">
    <location>
        <begin position="286"/>
        <end position="305"/>
    </location>
</feature>
<comment type="subcellular location">
    <subcellularLocation>
        <location evidence="1">Membrane</location>
        <topology evidence="1">Multi-pass membrane protein</topology>
    </subcellularLocation>
</comment>
<gene>
    <name evidence="7" type="ORF">H4W30_004792</name>
</gene>
<feature type="transmembrane region" description="Helical" evidence="5">
    <location>
        <begin position="64"/>
        <end position="82"/>
    </location>
</feature>
<evidence type="ECO:0000259" key="6">
    <source>
        <dbReference type="Pfam" id="PF13515"/>
    </source>
</evidence>
<evidence type="ECO:0000256" key="2">
    <source>
        <dbReference type="ARBA" id="ARBA00022692"/>
    </source>
</evidence>
<evidence type="ECO:0000313" key="7">
    <source>
        <dbReference type="EMBL" id="MBE1577732.1"/>
    </source>
</evidence>
<evidence type="ECO:0000256" key="4">
    <source>
        <dbReference type="ARBA" id="ARBA00023136"/>
    </source>
</evidence>
<feature type="transmembrane region" description="Helical" evidence="5">
    <location>
        <begin position="136"/>
        <end position="157"/>
    </location>
</feature>
<keyword evidence="3 5" id="KW-1133">Transmembrane helix</keyword>
<feature type="transmembrane region" description="Helical" evidence="5">
    <location>
        <begin position="311"/>
        <end position="332"/>
    </location>
</feature>
<evidence type="ECO:0000256" key="1">
    <source>
        <dbReference type="ARBA" id="ARBA00004141"/>
    </source>
</evidence>
<evidence type="ECO:0000256" key="5">
    <source>
        <dbReference type="SAM" id="Phobius"/>
    </source>
</evidence>
<dbReference type="EMBL" id="JADBEJ010000005">
    <property type="protein sequence ID" value="MBE1577732.1"/>
    <property type="molecule type" value="Genomic_DNA"/>
</dbReference>
<accession>A0ABR9LAY9</accession>
<feature type="transmembrane region" description="Helical" evidence="5">
    <location>
        <begin position="246"/>
        <end position="274"/>
    </location>
</feature>
<feature type="transmembrane region" description="Helical" evidence="5">
    <location>
        <begin position="20"/>
        <end position="43"/>
    </location>
</feature>
<keyword evidence="4 5" id="KW-0472">Membrane</keyword>
<dbReference type="InterPro" id="IPR049453">
    <property type="entry name" value="Memb_transporter_dom"/>
</dbReference>
<dbReference type="Pfam" id="PF13515">
    <property type="entry name" value="FUSC_2"/>
    <property type="match status" value="1"/>
</dbReference>
<protein>
    <submittedName>
        <fullName evidence="7">Membrane protein YccC</fullName>
    </submittedName>
</protein>
<proteinExistence type="predicted"/>
<feature type="transmembrane region" description="Helical" evidence="5">
    <location>
        <begin position="178"/>
        <end position="202"/>
    </location>
</feature>
<feature type="domain" description="Integral membrane bound transporter" evidence="6">
    <location>
        <begin position="195"/>
        <end position="327"/>
    </location>
</feature>
<dbReference type="Proteomes" id="UP000656548">
    <property type="component" value="Unassembled WGS sequence"/>
</dbReference>
<name>A0ABR9LAY9_9PSEU</name>
<organism evidence="7 8">
    <name type="scientific">Amycolatopsis roodepoortensis</name>
    <dbReference type="NCBI Taxonomy" id="700274"/>
    <lineage>
        <taxon>Bacteria</taxon>
        <taxon>Bacillati</taxon>
        <taxon>Actinomycetota</taxon>
        <taxon>Actinomycetes</taxon>
        <taxon>Pseudonocardiales</taxon>
        <taxon>Pseudonocardiaceae</taxon>
        <taxon>Amycolatopsis</taxon>
    </lineage>
</organism>
<keyword evidence="2 5" id="KW-0812">Transmembrane</keyword>